<evidence type="ECO:0000313" key="2">
    <source>
        <dbReference type="EMBL" id="ELY90578.1"/>
    </source>
</evidence>
<dbReference type="RefSeq" id="WP_006653388.1">
    <property type="nucleotide sequence ID" value="NZ_AOIM01000034.1"/>
</dbReference>
<gene>
    <name evidence="2" type="ORF">C483_10976</name>
</gene>
<evidence type="ECO:0000256" key="1">
    <source>
        <dbReference type="ARBA" id="ARBA00022729"/>
    </source>
</evidence>
<dbReference type="AlphaFoldDB" id="L9ZZM6"/>
<dbReference type="Gene3D" id="3.40.190.10">
    <property type="entry name" value="Periplasmic binding protein-like II"/>
    <property type="match status" value="2"/>
</dbReference>
<dbReference type="STRING" id="1227493.C483_10976"/>
<dbReference type="PROSITE" id="PS51318">
    <property type="entry name" value="TAT"/>
    <property type="match status" value="1"/>
</dbReference>
<protein>
    <submittedName>
        <fullName evidence="2">ABC transporter substrate-binding protein</fullName>
    </submittedName>
</protein>
<dbReference type="PROSITE" id="PS51257">
    <property type="entry name" value="PROKAR_LIPOPROTEIN"/>
    <property type="match status" value="1"/>
</dbReference>
<dbReference type="PATRIC" id="fig|1227493.4.peg.2187"/>
<accession>L9ZZM6</accession>
<dbReference type="Pfam" id="PF13343">
    <property type="entry name" value="SBP_bac_6"/>
    <property type="match status" value="1"/>
</dbReference>
<sequence length="378" mass="41597">MERRDTDGSMGTAMNRRRFLGATAVSIGSLTVAGCMGSSGEDPFDDYGPQAAAVESSAVSWDDLGDLEGELTIYSARSQDQIQPLFDALEERYDDFEIRDDYDDEDDQLVSLLEEGENSPADLYYTQSSGELARVKAEGLARELPEDVIGAVDDNYRDSDGQWTGASGRVRAIQYNTDEFDAEELPDDIFEYAEDERFQDIISTRPNSGTFRSFIIAMIEAEGEEATRDWVSSMVDDQNATLYNSGSQQAEAVANGEQQVALGNQYYAGRIVGNDPDAPIDVTFTNNDPGCLFNVSGVAILDGENKKPNLAAEFTRHVIAAEGQEFFVDTNGEYPVIDGVDYVGELPTLEEINPLEFDLNQLSDLEPANDLLREEGMM</sequence>
<dbReference type="Proteomes" id="UP000011519">
    <property type="component" value="Unassembled WGS sequence"/>
</dbReference>
<keyword evidence="3" id="KW-1185">Reference proteome</keyword>
<reference evidence="2 3" key="1">
    <citation type="journal article" date="2014" name="PLoS Genet.">
        <title>Phylogenetically driven sequencing of extremely halophilic archaea reveals strategies for static and dynamic osmo-response.</title>
        <authorList>
            <person name="Becker E.A."/>
            <person name="Seitzer P.M."/>
            <person name="Tritt A."/>
            <person name="Larsen D."/>
            <person name="Krusor M."/>
            <person name="Yao A.I."/>
            <person name="Wu D."/>
            <person name="Madern D."/>
            <person name="Eisen J.A."/>
            <person name="Darling A.E."/>
            <person name="Facciotti M.T."/>
        </authorList>
    </citation>
    <scope>NUCLEOTIDE SEQUENCE [LARGE SCALE GENOMIC DNA]</scope>
    <source>
        <strain evidence="2 3">JCM 10989</strain>
    </source>
</reference>
<dbReference type="OrthoDB" id="305188at2157"/>
<dbReference type="PANTHER" id="PTHR30006">
    <property type="entry name" value="THIAMINE-BINDING PERIPLASMIC PROTEIN-RELATED"/>
    <property type="match status" value="1"/>
</dbReference>
<evidence type="ECO:0000313" key="3">
    <source>
        <dbReference type="Proteomes" id="UP000011519"/>
    </source>
</evidence>
<dbReference type="InterPro" id="IPR006311">
    <property type="entry name" value="TAT_signal"/>
</dbReference>
<name>L9ZZM6_9EURY</name>
<keyword evidence="1" id="KW-0732">Signal</keyword>
<dbReference type="SUPFAM" id="SSF53850">
    <property type="entry name" value="Periplasmic binding protein-like II"/>
    <property type="match status" value="1"/>
</dbReference>
<dbReference type="PIRSF" id="PIRSF002825">
    <property type="entry name" value="CfbpA"/>
    <property type="match status" value="1"/>
</dbReference>
<dbReference type="InterPro" id="IPR026045">
    <property type="entry name" value="Ferric-bd"/>
</dbReference>
<dbReference type="EMBL" id="AOIM01000034">
    <property type="protein sequence ID" value="ELY90578.1"/>
    <property type="molecule type" value="Genomic_DNA"/>
</dbReference>
<dbReference type="PANTHER" id="PTHR30006:SF24">
    <property type="entry name" value="SLL0237 PROTEIN"/>
    <property type="match status" value="1"/>
</dbReference>
<proteinExistence type="predicted"/>
<comment type="caution">
    <text evidence="2">The sequence shown here is derived from an EMBL/GenBank/DDBJ whole genome shotgun (WGS) entry which is preliminary data.</text>
</comment>
<organism evidence="2 3">
    <name type="scientific">Natrialba hulunbeirensis JCM 10989</name>
    <dbReference type="NCBI Taxonomy" id="1227493"/>
    <lineage>
        <taxon>Archaea</taxon>
        <taxon>Methanobacteriati</taxon>
        <taxon>Methanobacteriota</taxon>
        <taxon>Stenosarchaea group</taxon>
        <taxon>Halobacteria</taxon>
        <taxon>Halobacteriales</taxon>
        <taxon>Natrialbaceae</taxon>
        <taxon>Natrialba</taxon>
    </lineage>
</organism>